<name>A0A560KUI4_9BRAD</name>
<dbReference type="RefSeq" id="WP_146993162.1">
    <property type="nucleotide sequence ID" value="NZ_VITY01000028.1"/>
</dbReference>
<comment type="caution">
    <text evidence="1">The sequence shown here is derived from an EMBL/GenBank/DDBJ whole genome shotgun (WGS) entry which is preliminary data.</text>
</comment>
<evidence type="ECO:0000313" key="1">
    <source>
        <dbReference type="EMBL" id="TWB86777.1"/>
    </source>
</evidence>
<dbReference type="OrthoDB" id="9804372at2"/>
<dbReference type="AlphaFoldDB" id="A0A560KUI4"/>
<accession>A0A560KUI4</accession>
<protein>
    <submittedName>
        <fullName evidence="1">Uracil-DNA glycosylase</fullName>
    </submittedName>
</protein>
<dbReference type="Proteomes" id="UP000321304">
    <property type="component" value="Unassembled WGS sequence"/>
</dbReference>
<dbReference type="InterPro" id="IPR036895">
    <property type="entry name" value="Uracil-DNA_glycosylase-like_sf"/>
</dbReference>
<gene>
    <name evidence="1" type="ORF">FBZ93_12817</name>
</gene>
<reference evidence="1 2" key="1">
    <citation type="submission" date="2019-06" db="EMBL/GenBank/DDBJ databases">
        <title>Genomic Encyclopedia of Type Strains, Phase IV (KMG-V): Genome sequencing to study the core and pangenomes of soil and plant-associated prokaryotes.</title>
        <authorList>
            <person name="Whitman W."/>
        </authorList>
    </citation>
    <scope>NUCLEOTIDE SEQUENCE [LARGE SCALE GENOMIC DNA]</scope>
    <source>
        <strain evidence="1 2">BR 10355</strain>
    </source>
</reference>
<dbReference type="SUPFAM" id="SSF52141">
    <property type="entry name" value="Uracil-DNA glycosylase-like"/>
    <property type="match status" value="1"/>
</dbReference>
<organism evidence="1 2">
    <name type="scientific">Bradyrhizobium macuxiense</name>
    <dbReference type="NCBI Taxonomy" id="1755647"/>
    <lineage>
        <taxon>Bacteria</taxon>
        <taxon>Pseudomonadati</taxon>
        <taxon>Pseudomonadota</taxon>
        <taxon>Alphaproteobacteria</taxon>
        <taxon>Hyphomicrobiales</taxon>
        <taxon>Nitrobacteraceae</taxon>
        <taxon>Bradyrhizobium</taxon>
    </lineage>
</organism>
<sequence length="271" mass="30259">MSDVPNELHHEISALLGQSTSDWHPILKDALRSIDHSYLIALLEDRECLPRPMGRLLAAFGTVALEDTRFILMGESPYPRPLSALGIAFLDGAISDLWNSSGGLHKSVNRATSLRNIIKAILVAEGALDPDRTDKDALEGVYRREHHVRTLQQMFDNLYRKGILAANFTPVLRRVHMNGASLLGHSGSKWKHRSIEAQYWLPFWQSIFATLVKRCDPPAIIACGRPAGVAGDLAQDMGLKVIKTEHPYNLSFITNPDILKFLRPLELLRVS</sequence>
<keyword evidence="2" id="KW-1185">Reference proteome</keyword>
<evidence type="ECO:0000313" key="2">
    <source>
        <dbReference type="Proteomes" id="UP000321304"/>
    </source>
</evidence>
<dbReference type="EMBL" id="VITY01000028">
    <property type="protein sequence ID" value="TWB86777.1"/>
    <property type="molecule type" value="Genomic_DNA"/>
</dbReference>
<proteinExistence type="predicted"/>
<dbReference type="Gene3D" id="3.40.470.10">
    <property type="entry name" value="Uracil-DNA glycosylase-like domain"/>
    <property type="match status" value="1"/>
</dbReference>